<feature type="compositionally biased region" description="Basic and acidic residues" evidence="1">
    <location>
        <begin position="88"/>
        <end position="103"/>
    </location>
</feature>
<organism evidence="3 4">
    <name type="scientific">Paraburkholderia aspalathi</name>
    <dbReference type="NCBI Taxonomy" id="1324617"/>
    <lineage>
        <taxon>Bacteria</taxon>
        <taxon>Pseudomonadati</taxon>
        <taxon>Pseudomonadota</taxon>
        <taxon>Betaproteobacteria</taxon>
        <taxon>Burkholderiales</taxon>
        <taxon>Burkholderiaceae</taxon>
        <taxon>Paraburkholderia</taxon>
    </lineage>
</organism>
<feature type="signal peptide" evidence="2">
    <location>
        <begin position="1"/>
        <end position="23"/>
    </location>
</feature>
<keyword evidence="2" id="KW-0732">Signal</keyword>
<name>A0A1I7ABA1_9BURK</name>
<feature type="region of interest" description="Disordered" evidence="1">
    <location>
        <begin position="78"/>
        <end position="110"/>
    </location>
</feature>
<accession>A0A1I7ABA1</accession>
<evidence type="ECO:0000256" key="2">
    <source>
        <dbReference type="SAM" id="SignalP"/>
    </source>
</evidence>
<feature type="chain" id="PRO_5011596175" evidence="2">
    <location>
        <begin position="24"/>
        <end position="110"/>
    </location>
</feature>
<evidence type="ECO:0000313" key="3">
    <source>
        <dbReference type="EMBL" id="SFT72197.1"/>
    </source>
</evidence>
<dbReference type="InterPro" id="IPR019110">
    <property type="entry name" value="Uncharacterised_RAQPRD"/>
</dbReference>
<sequence length="110" mass="12021">MRRTRALGRAVCVGLLVSGPVLAAGTDSATGSLATIERQLDSIDRLAAASEQLPEDRGRYHFDYLRLHADVARIRTGLHDYLSPPRAQPRDSADLLGDYREPVEPAQAQP</sequence>
<dbReference type="OrthoDB" id="8910666at2"/>
<evidence type="ECO:0000256" key="1">
    <source>
        <dbReference type="SAM" id="MobiDB-lite"/>
    </source>
</evidence>
<protein>
    <submittedName>
        <fullName evidence="3">Integrative conjugative element protein, RAQPRD family</fullName>
    </submittedName>
</protein>
<evidence type="ECO:0000313" key="4">
    <source>
        <dbReference type="Proteomes" id="UP000198844"/>
    </source>
</evidence>
<gene>
    <name evidence="3" type="ORF">SAMN05192563_1003235</name>
</gene>
<dbReference type="Pfam" id="PF09686">
    <property type="entry name" value="Plasmid_RAQPRD"/>
    <property type="match status" value="1"/>
</dbReference>
<dbReference type="AlphaFoldDB" id="A0A1I7ABA1"/>
<dbReference type="Proteomes" id="UP000198844">
    <property type="component" value="Unassembled WGS sequence"/>
</dbReference>
<dbReference type="EMBL" id="FPBH01000003">
    <property type="protein sequence ID" value="SFT72197.1"/>
    <property type="molecule type" value="Genomic_DNA"/>
</dbReference>
<proteinExistence type="predicted"/>
<dbReference type="NCBIfam" id="TIGR01690">
    <property type="entry name" value="ICE_RAQPRD"/>
    <property type="match status" value="1"/>
</dbReference>
<reference evidence="3 4" key="1">
    <citation type="submission" date="2016-10" db="EMBL/GenBank/DDBJ databases">
        <authorList>
            <person name="de Groot N.N."/>
        </authorList>
    </citation>
    <scope>NUCLEOTIDE SEQUENCE [LARGE SCALE GENOMIC DNA]</scope>
    <source>
        <strain evidence="3 4">LMG 27731</strain>
    </source>
</reference>